<comment type="similarity">
    <text evidence="2 8">Belongs to the ABC-3 integral membrane protein family.</text>
</comment>
<dbReference type="InterPro" id="IPR022689">
    <property type="entry name" value="Iron_dep_repressor"/>
</dbReference>
<comment type="subcellular location">
    <subcellularLocation>
        <location evidence="1 8">Cell membrane</location>
        <topology evidence="1 8">Multi-pass membrane protein</topology>
    </subcellularLocation>
</comment>
<evidence type="ECO:0000256" key="8">
    <source>
        <dbReference type="RuleBase" id="RU003943"/>
    </source>
</evidence>
<feature type="transmembrane region" description="Helical" evidence="10">
    <location>
        <begin position="82"/>
        <end position="105"/>
    </location>
</feature>
<evidence type="ECO:0000256" key="2">
    <source>
        <dbReference type="ARBA" id="ARBA00008034"/>
    </source>
</evidence>
<proteinExistence type="inferred from homology"/>
<evidence type="ECO:0000256" key="5">
    <source>
        <dbReference type="ARBA" id="ARBA00022692"/>
    </source>
</evidence>
<protein>
    <submittedName>
        <fullName evidence="12">ABC transporter</fullName>
    </submittedName>
</protein>
<gene>
    <name evidence="12" type="ORF">FEM03_09200</name>
</gene>
<feature type="transmembrane region" description="Helical" evidence="10">
    <location>
        <begin position="170"/>
        <end position="188"/>
    </location>
</feature>
<keyword evidence="6 10" id="KW-1133">Transmembrane helix</keyword>
<sequence length="507" mass="56289">MTHGSPTHGAPTYRRSSSPQSDHRRFVGQKTMERRRIVGHQSIFILLLLLLLPSSLHAARIGDLTDTDILEQALRFFSFRDEALRTALLGCILLGLNCGLLGSFVVVRRMSLVGDTLSHAVLPGIALGFLWNMSKDPVVILIGATAAGALAMLTVNAITRTTRLKDDAAMGLVLSSFYAIGICLVTMIQRLPTGQKSGIDKFLFGQAAALTPSEVWVMAGTSLVSLTFLALCYRGLLVLSFHREFGESLGLRMAWMHHALMLLTAFAVVTAMQAVGVVLVSAMLIIPASTAYLLTDRMHRLVIIAAVIGMLSAVLGAFFSFLGNNFPTGPFMVLAGAALFSIAFLFSPRHGWLTRMWRHYSRRRRTERENTLKAMYHVLEDRDFHGEGVSLVDLAQRRRETIEEVTHRAAALKNAHLATLTDDGTILHFTPQGLQKAKAIVRNHRLWELYLTNVMLYESDHVHEDAEKIEHVIGEDQVRQLERRLDFPETDPHGKEIPKISSVSHRS</sequence>
<dbReference type="SMART" id="SM00529">
    <property type="entry name" value="HTH_DTXR"/>
    <property type="match status" value="1"/>
</dbReference>
<feature type="transmembrane region" description="Helical" evidence="10">
    <location>
        <begin position="215"/>
        <end position="237"/>
    </location>
</feature>
<reference evidence="12 13" key="1">
    <citation type="submission" date="2019-05" db="EMBL/GenBank/DDBJ databases">
        <title>Verrucobacter flavum gen. nov., sp. nov. a new member of the family Verrucomicrobiaceae.</title>
        <authorList>
            <person name="Szuroczki S."/>
            <person name="Abbaszade G."/>
            <person name="Szabo A."/>
            <person name="Felfoldi T."/>
            <person name="Schumann P."/>
            <person name="Boka K."/>
            <person name="Keki Z."/>
            <person name="Toumi M."/>
            <person name="Toth E."/>
        </authorList>
    </citation>
    <scope>NUCLEOTIDE SEQUENCE [LARGE SCALE GENOMIC DNA]</scope>
    <source>
        <strain evidence="12 13">MG-N-17</strain>
    </source>
</reference>
<keyword evidence="3 8" id="KW-0813">Transport</keyword>
<dbReference type="PANTHER" id="PTHR30477:SF3">
    <property type="entry name" value="METAL TRANSPORT SYSTEM MEMBRANE PROTEIN CT_069-RELATED"/>
    <property type="match status" value="1"/>
</dbReference>
<evidence type="ECO:0000313" key="13">
    <source>
        <dbReference type="Proteomes" id="UP000306196"/>
    </source>
</evidence>
<dbReference type="InterPro" id="IPR036421">
    <property type="entry name" value="Fe_dep_repressor_sf"/>
</dbReference>
<evidence type="ECO:0000259" key="11">
    <source>
        <dbReference type="Pfam" id="PF02742"/>
    </source>
</evidence>
<dbReference type="GO" id="GO:0046983">
    <property type="term" value="F:protein dimerization activity"/>
    <property type="evidence" value="ECO:0007669"/>
    <property type="project" value="InterPro"/>
</dbReference>
<feature type="transmembrane region" description="Helical" evidence="10">
    <location>
        <begin position="249"/>
        <end position="268"/>
    </location>
</feature>
<dbReference type="GO" id="GO:0010043">
    <property type="term" value="P:response to zinc ion"/>
    <property type="evidence" value="ECO:0007669"/>
    <property type="project" value="TreeGrafter"/>
</dbReference>
<dbReference type="PANTHER" id="PTHR30477">
    <property type="entry name" value="ABC-TRANSPORTER METAL-BINDING PROTEIN"/>
    <property type="match status" value="1"/>
</dbReference>
<feature type="region of interest" description="Disordered" evidence="9">
    <location>
        <begin position="486"/>
        <end position="507"/>
    </location>
</feature>
<accession>A0A5R8KHJ2</accession>
<feature type="transmembrane region" description="Helical" evidence="10">
    <location>
        <begin position="274"/>
        <end position="294"/>
    </location>
</feature>
<dbReference type="GO" id="GO:0055085">
    <property type="term" value="P:transmembrane transport"/>
    <property type="evidence" value="ECO:0007669"/>
    <property type="project" value="InterPro"/>
</dbReference>
<dbReference type="Pfam" id="PF00950">
    <property type="entry name" value="ABC-3"/>
    <property type="match status" value="1"/>
</dbReference>
<name>A0A5R8KHJ2_9BACT</name>
<keyword evidence="5 8" id="KW-0812">Transmembrane</keyword>
<dbReference type="InterPro" id="IPR037294">
    <property type="entry name" value="ABC_BtuC-like"/>
</dbReference>
<dbReference type="OrthoDB" id="9788905at2"/>
<dbReference type="AlphaFoldDB" id="A0A5R8KHJ2"/>
<evidence type="ECO:0000256" key="9">
    <source>
        <dbReference type="SAM" id="MobiDB-lite"/>
    </source>
</evidence>
<feature type="transmembrane region" description="Helical" evidence="10">
    <location>
        <begin position="137"/>
        <end position="158"/>
    </location>
</feature>
<dbReference type="SUPFAM" id="SSF81345">
    <property type="entry name" value="ABC transporter involved in vitamin B12 uptake, BtuC"/>
    <property type="match status" value="1"/>
</dbReference>
<evidence type="ECO:0000256" key="4">
    <source>
        <dbReference type="ARBA" id="ARBA00022475"/>
    </source>
</evidence>
<evidence type="ECO:0000256" key="10">
    <source>
        <dbReference type="SAM" id="Phobius"/>
    </source>
</evidence>
<dbReference type="Gene3D" id="1.10.3470.10">
    <property type="entry name" value="ABC transporter involved in vitamin B12 uptake, BtuC"/>
    <property type="match status" value="1"/>
</dbReference>
<dbReference type="FunFam" id="1.10.3470.10:FF:000003">
    <property type="entry name" value="Iron ABC transporter permease SitD"/>
    <property type="match status" value="1"/>
</dbReference>
<evidence type="ECO:0000313" key="12">
    <source>
        <dbReference type="EMBL" id="TLD71079.1"/>
    </source>
</evidence>
<feature type="transmembrane region" description="Helical" evidence="10">
    <location>
        <begin position="328"/>
        <end position="346"/>
    </location>
</feature>
<keyword evidence="4" id="KW-1003">Cell membrane</keyword>
<dbReference type="CDD" id="cd06550">
    <property type="entry name" value="TM_ABC_iron-siderophores_like"/>
    <property type="match status" value="1"/>
</dbReference>
<dbReference type="Proteomes" id="UP000306196">
    <property type="component" value="Unassembled WGS sequence"/>
</dbReference>
<comment type="caution">
    <text evidence="12">The sequence shown here is derived from an EMBL/GenBank/DDBJ whole genome shotgun (WGS) entry which is preliminary data.</text>
</comment>
<dbReference type="InterPro" id="IPR001367">
    <property type="entry name" value="Fe_dep_repressor"/>
</dbReference>
<feature type="compositionally biased region" description="Basic and acidic residues" evidence="9">
    <location>
        <begin position="486"/>
        <end position="498"/>
    </location>
</feature>
<evidence type="ECO:0000256" key="3">
    <source>
        <dbReference type="ARBA" id="ARBA00022448"/>
    </source>
</evidence>
<evidence type="ECO:0000256" key="7">
    <source>
        <dbReference type="ARBA" id="ARBA00023136"/>
    </source>
</evidence>
<feature type="region of interest" description="Disordered" evidence="9">
    <location>
        <begin position="1"/>
        <end position="25"/>
    </location>
</feature>
<organism evidence="12 13">
    <name type="scientific">Phragmitibacter flavus</name>
    <dbReference type="NCBI Taxonomy" id="2576071"/>
    <lineage>
        <taxon>Bacteria</taxon>
        <taxon>Pseudomonadati</taxon>
        <taxon>Verrucomicrobiota</taxon>
        <taxon>Verrucomicrobiia</taxon>
        <taxon>Verrucomicrobiales</taxon>
        <taxon>Verrucomicrobiaceae</taxon>
        <taxon>Phragmitibacter</taxon>
    </lineage>
</organism>
<dbReference type="InterPro" id="IPR036388">
    <property type="entry name" value="WH-like_DNA-bd_sf"/>
</dbReference>
<keyword evidence="7 10" id="KW-0472">Membrane</keyword>
<dbReference type="Pfam" id="PF02742">
    <property type="entry name" value="Fe_dep_repr_C"/>
    <property type="match status" value="1"/>
</dbReference>
<keyword evidence="13" id="KW-1185">Reference proteome</keyword>
<dbReference type="GO" id="GO:0003700">
    <property type="term" value="F:DNA-binding transcription factor activity"/>
    <property type="evidence" value="ECO:0007669"/>
    <property type="project" value="InterPro"/>
</dbReference>
<dbReference type="GO" id="GO:0046914">
    <property type="term" value="F:transition metal ion binding"/>
    <property type="evidence" value="ECO:0007669"/>
    <property type="project" value="InterPro"/>
</dbReference>
<evidence type="ECO:0000256" key="1">
    <source>
        <dbReference type="ARBA" id="ARBA00004651"/>
    </source>
</evidence>
<feature type="transmembrane region" description="Helical" evidence="10">
    <location>
        <begin position="301"/>
        <end position="322"/>
    </location>
</feature>
<dbReference type="Gene3D" id="1.10.10.10">
    <property type="entry name" value="Winged helix-like DNA-binding domain superfamily/Winged helix DNA-binding domain"/>
    <property type="match status" value="1"/>
</dbReference>
<evidence type="ECO:0000256" key="6">
    <source>
        <dbReference type="ARBA" id="ARBA00022989"/>
    </source>
</evidence>
<dbReference type="SUPFAM" id="SSF47979">
    <property type="entry name" value="Iron-dependent repressor protein, dimerization domain"/>
    <property type="match status" value="1"/>
</dbReference>
<feature type="transmembrane region" description="Helical" evidence="10">
    <location>
        <begin position="112"/>
        <end position="131"/>
    </location>
</feature>
<feature type="domain" description="Iron dependent repressor metal binding and dimerisation" evidence="11">
    <location>
        <begin position="430"/>
        <end position="499"/>
    </location>
</feature>
<dbReference type="InterPro" id="IPR001626">
    <property type="entry name" value="ABC_TroCD"/>
</dbReference>
<dbReference type="EMBL" id="VAUV01000006">
    <property type="protein sequence ID" value="TLD71079.1"/>
    <property type="molecule type" value="Genomic_DNA"/>
</dbReference>
<dbReference type="GO" id="GO:0043190">
    <property type="term" value="C:ATP-binding cassette (ABC) transporter complex"/>
    <property type="evidence" value="ECO:0007669"/>
    <property type="project" value="InterPro"/>
</dbReference>
<dbReference type="GO" id="GO:0071281">
    <property type="term" value="P:cellular response to iron ion"/>
    <property type="evidence" value="ECO:0007669"/>
    <property type="project" value="UniProtKB-ARBA"/>
</dbReference>